<dbReference type="GO" id="GO:0005634">
    <property type="term" value="C:nucleus"/>
    <property type="evidence" value="ECO:0007669"/>
    <property type="project" value="UniProtKB-SubCell"/>
</dbReference>
<evidence type="ECO:0000256" key="6">
    <source>
        <dbReference type="ARBA" id="ARBA00022801"/>
    </source>
</evidence>
<gene>
    <name evidence="9" type="ORF">JTE90_008625</name>
</gene>
<proteinExistence type="inferred from homology"/>
<evidence type="ECO:0000256" key="7">
    <source>
        <dbReference type="ARBA" id="ARBA00023242"/>
    </source>
</evidence>
<evidence type="ECO:0000259" key="8">
    <source>
        <dbReference type="Pfam" id="PF13359"/>
    </source>
</evidence>
<feature type="domain" description="DDE Tnp4" evidence="8">
    <location>
        <begin position="30"/>
        <end position="194"/>
    </location>
</feature>
<evidence type="ECO:0000313" key="10">
    <source>
        <dbReference type="Proteomes" id="UP000827092"/>
    </source>
</evidence>
<comment type="subcellular location">
    <subcellularLocation>
        <location evidence="2">Nucleus</location>
    </subcellularLocation>
</comment>
<evidence type="ECO:0000256" key="2">
    <source>
        <dbReference type="ARBA" id="ARBA00004123"/>
    </source>
</evidence>
<dbReference type="Proteomes" id="UP000827092">
    <property type="component" value="Unassembled WGS sequence"/>
</dbReference>
<dbReference type="EMBL" id="JAFNEN010000778">
    <property type="protein sequence ID" value="KAG8177441.1"/>
    <property type="molecule type" value="Genomic_DNA"/>
</dbReference>
<evidence type="ECO:0000256" key="5">
    <source>
        <dbReference type="ARBA" id="ARBA00022723"/>
    </source>
</evidence>
<evidence type="ECO:0000256" key="1">
    <source>
        <dbReference type="ARBA" id="ARBA00001968"/>
    </source>
</evidence>
<dbReference type="InterPro" id="IPR045249">
    <property type="entry name" value="HARBI1-like"/>
</dbReference>
<comment type="caution">
    <text evidence="9">The sequence shown here is derived from an EMBL/GenBank/DDBJ whole genome shotgun (WGS) entry which is preliminary data.</text>
</comment>
<sequence>MMKDWVKFPMARNLQQNIQGQLSPKENQDFQSFIYVNRKSSFSINVQLICDTDMYILNVNARYPGSTHDAFIWRHSAVKNALEQYHEPGSWLCDNIYFLLTYVVLHFLHLKKNQIIKRDSGYPLEPWLLNPILNPAPGSPSERFNTAFIRTRNTIERCNGLLKSRVRCLLKARQLAYDPTRAGKIINACVVLHNVCRRFNVPLVDEEEIEPWGPIPSFANTDNLRLAGSRVRESLIATRFQ</sequence>
<dbReference type="GO" id="GO:0046872">
    <property type="term" value="F:metal ion binding"/>
    <property type="evidence" value="ECO:0007669"/>
    <property type="project" value="UniProtKB-KW"/>
</dbReference>
<keyword evidence="10" id="KW-1185">Reference proteome</keyword>
<keyword evidence="5" id="KW-0479">Metal-binding</keyword>
<keyword evidence="7" id="KW-0539">Nucleus</keyword>
<comment type="cofactor">
    <cofactor evidence="1">
        <name>a divalent metal cation</name>
        <dbReference type="ChEBI" id="CHEBI:60240"/>
    </cofactor>
</comment>
<dbReference type="GO" id="GO:0016787">
    <property type="term" value="F:hydrolase activity"/>
    <property type="evidence" value="ECO:0007669"/>
    <property type="project" value="UniProtKB-KW"/>
</dbReference>
<dbReference type="AlphaFoldDB" id="A0AAV6U0D3"/>
<protein>
    <recommendedName>
        <fullName evidence="8">DDE Tnp4 domain-containing protein</fullName>
    </recommendedName>
</protein>
<keyword evidence="4" id="KW-0540">Nuclease</keyword>
<dbReference type="GO" id="GO:0004518">
    <property type="term" value="F:nuclease activity"/>
    <property type="evidence" value="ECO:0007669"/>
    <property type="project" value="UniProtKB-KW"/>
</dbReference>
<dbReference type="PANTHER" id="PTHR22930:SF85">
    <property type="entry name" value="GH03217P-RELATED"/>
    <property type="match status" value="1"/>
</dbReference>
<reference evidence="9 10" key="1">
    <citation type="journal article" date="2022" name="Nat. Ecol. Evol.">
        <title>A masculinizing supergene underlies an exaggerated male reproductive morph in a spider.</title>
        <authorList>
            <person name="Hendrickx F."/>
            <person name="De Corte Z."/>
            <person name="Sonet G."/>
            <person name="Van Belleghem S.M."/>
            <person name="Kostlbacher S."/>
            <person name="Vangestel C."/>
        </authorList>
    </citation>
    <scope>NUCLEOTIDE SEQUENCE [LARGE SCALE GENOMIC DNA]</scope>
    <source>
        <strain evidence="9">W744_W776</strain>
    </source>
</reference>
<dbReference type="InterPro" id="IPR027806">
    <property type="entry name" value="HARBI1_dom"/>
</dbReference>
<evidence type="ECO:0000256" key="4">
    <source>
        <dbReference type="ARBA" id="ARBA00022722"/>
    </source>
</evidence>
<comment type="similarity">
    <text evidence="3">Belongs to the HARBI1 family.</text>
</comment>
<keyword evidence="6" id="KW-0378">Hydrolase</keyword>
<name>A0AAV6U0D3_9ARAC</name>
<organism evidence="9 10">
    <name type="scientific">Oedothorax gibbosus</name>
    <dbReference type="NCBI Taxonomy" id="931172"/>
    <lineage>
        <taxon>Eukaryota</taxon>
        <taxon>Metazoa</taxon>
        <taxon>Ecdysozoa</taxon>
        <taxon>Arthropoda</taxon>
        <taxon>Chelicerata</taxon>
        <taxon>Arachnida</taxon>
        <taxon>Araneae</taxon>
        <taxon>Araneomorphae</taxon>
        <taxon>Entelegynae</taxon>
        <taxon>Araneoidea</taxon>
        <taxon>Linyphiidae</taxon>
        <taxon>Erigoninae</taxon>
        <taxon>Oedothorax</taxon>
    </lineage>
</organism>
<dbReference type="Pfam" id="PF13359">
    <property type="entry name" value="DDE_Tnp_4"/>
    <property type="match status" value="1"/>
</dbReference>
<evidence type="ECO:0000313" key="9">
    <source>
        <dbReference type="EMBL" id="KAG8177441.1"/>
    </source>
</evidence>
<evidence type="ECO:0000256" key="3">
    <source>
        <dbReference type="ARBA" id="ARBA00006958"/>
    </source>
</evidence>
<accession>A0AAV6U0D3</accession>
<dbReference type="PANTHER" id="PTHR22930">
    <property type="match status" value="1"/>
</dbReference>